<comment type="catalytic activity">
    <reaction evidence="11">
        <text>ATP + H2O = ADP + phosphate + H(+)</text>
        <dbReference type="Rhea" id="RHEA:13065"/>
        <dbReference type="ChEBI" id="CHEBI:15377"/>
        <dbReference type="ChEBI" id="CHEBI:15378"/>
        <dbReference type="ChEBI" id="CHEBI:30616"/>
        <dbReference type="ChEBI" id="CHEBI:43474"/>
        <dbReference type="ChEBI" id="CHEBI:456216"/>
        <dbReference type="EC" id="5.6.2.4"/>
    </reaction>
</comment>
<dbReference type="InterPro" id="IPR027417">
    <property type="entry name" value="P-loop_NTPase"/>
</dbReference>
<dbReference type="CDD" id="cd17932">
    <property type="entry name" value="DEXQc_UvrD"/>
    <property type="match status" value="1"/>
</dbReference>
<dbReference type="PANTHER" id="PTHR11070">
    <property type="entry name" value="UVRD / RECB / PCRA DNA HELICASE FAMILY MEMBER"/>
    <property type="match status" value="1"/>
</dbReference>
<evidence type="ECO:0000256" key="1">
    <source>
        <dbReference type="ARBA" id="ARBA00009922"/>
    </source>
</evidence>
<dbReference type="InterPro" id="IPR014017">
    <property type="entry name" value="DNA_helicase_UvrD-like_C"/>
</dbReference>
<dbReference type="Proteomes" id="UP000325797">
    <property type="component" value="Chromosome"/>
</dbReference>
<dbReference type="GO" id="GO:0043138">
    <property type="term" value="F:3'-5' DNA helicase activity"/>
    <property type="evidence" value="ECO:0007669"/>
    <property type="project" value="UniProtKB-EC"/>
</dbReference>
<feature type="domain" description="UvrD-like helicase ATP-binding" evidence="13">
    <location>
        <begin position="1"/>
        <end position="279"/>
    </location>
</feature>
<dbReference type="Pfam" id="PF13361">
    <property type="entry name" value="UvrD_C"/>
    <property type="match status" value="1"/>
</dbReference>
<keyword evidence="2 12" id="KW-0547">Nucleotide-binding</keyword>
<gene>
    <name evidence="14" type="ORF">FRZ61_42980</name>
</gene>
<dbReference type="Pfam" id="PF00580">
    <property type="entry name" value="UvrD-helicase"/>
    <property type="match status" value="1"/>
</dbReference>
<dbReference type="InterPro" id="IPR013986">
    <property type="entry name" value="DExx_box_DNA_helicase_dom_sf"/>
</dbReference>
<dbReference type="GO" id="GO:0003677">
    <property type="term" value="F:DNA binding"/>
    <property type="evidence" value="ECO:0007669"/>
    <property type="project" value="UniProtKB-KW"/>
</dbReference>
<comment type="catalytic activity">
    <reaction evidence="8">
        <text>Couples ATP hydrolysis with the unwinding of duplex DNA by translocating in the 3'-5' direction.</text>
        <dbReference type="EC" id="5.6.2.4"/>
    </reaction>
</comment>
<dbReference type="GO" id="GO:0005524">
    <property type="term" value="F:ATP binding"/>
    <property type="evidence" value="ECO:0007669"/>
    <property type="project" value="UniProtKB-UniRule"/>
</dbReference>
<keyword evidence="6" id="KW-0238">DNA-binding</keyword>
<evidence type="ECO:0000313" key="14">
    <source>
        <dbReference type="EMBL" id="QEX24357.1"/>
    </source>
</evidence>
<evidence type="ECO:0000256" key="12">
    <source>
        <dbReference type="PROSITE-ProRule" id="PRU00560"/>
    </source>
</evidence>
<name>A0A5J6N4K7_9PROT</name>
<evidence type="ECO:0000256" key="8">
    <source>
        <dbReference type="ARBA" id="ARBA00034617"/>
    </source>
</evidence>
<dbReference type="PROSITE" id="PS51198">
    <property type="entry name" value="UVRD_HELICASE_ATP_BIND"/>
    <property type="match status" value="1"/>
</dbReference>
<evidence type="ECO:0000313" key="15">
    <source>
        <dbReference type="Proteomes" id="UP000325797"/>
    </source>
</evidence>
<dbReference type="EC" id="5.6.2.4" evidence="9"/>
<dbReference type="InterPro" id="IPR014016">
    <property type="entry name" value="UvrD-like_ATP-bd"/>
</dbReference>
<dbReference type="GO" id="GO:0016887">
    <property type="term" value="F:ATP hydrolysis activity"/>
    <property type="evidence" value="ECO:0007669"/>
    <property type="project" value="RHEA"/>
</dbReference>
<evidence type="ECO:0000256" key="7">
    <source>
        <dbReference type="ARBA" id="ARBA00023235"/>
    </source>
</evidence>
<keyword evidence="3 12" id="KW-0378">Hydrolase</keyword>
<sequence length="590" mass="65826">MKLTAEQLDASRCDENLMLTACPGSGKTRVIVSKLSRVVEDVRDTPRAVACITYTNAAVHEIEARLLHHIQPGDDAHYDICTIHSFCLHHIFRPFCHLIRGYKDGFRVLTPDSADFEELVKATCAQFGRDRLNFQDFDEFSQLRVGIDGSAVGPALTRGALTPEMAREYWKRVREAGLVDFANILYYSYLLLQRRTEILSYISAKFAWILVDEFQDTTDIQVEILTLVAQAGQTRFLLVGDPYQSVFGFAGARPDLADVFAKRIHARSDKQLTGNFRCSKPIVAHANLLYPRTPPMTAVGPTRNVTIQPVWKSSASAFNVIIDFFLPALEGRSIPIGDAAILAPTWYSLFPLGRRLREYGVSIVGPGARPYRRNRVFAPLAEQVCGYMMELNPQSLGAIERSLFHTILSATGRVHFEVYSYAGRAVVFRLLGCAQSLYEKHEGAVLWLESAAREFSKILIEAGYLAPAERDLFMMAVEEMKADMRNNDVDLANLAIEDLGIYASPGSALKLSSLHNAKGREFRAVAIMDLNEGRIPHYRATSAGEIDEAKRLFYVGVTRAKEYLLYITDSSNSRNGPSRFLKKASGVGVC</sequence>
<dbReference type="AlphaFoldDB" id="A0A5J6N4K7"/>
<keyword evidence="15" id="KW-1185">Reference proteome</keyword>
<organism evidence="14 15">
    <name type="scientific">Hypericibacter adhaerens</name>
    <dbReference type="NCBI Taxonomy" id="2602016"/>
    <lineage>
        <taxon>Bacteria</taxon>
        <taxon>Pseudomonadati</taxon>
        <taxon>Pseudomonadota</taxon>
        <taxon>Alphaproteobacteria</taxon>
        <taxon>Rhodospirillales</taxon>
        <taxon>Dongiaceae</taxon>
        <taxon>Hypericibacter</taxon>
    </lineage>
</organism>
<comment type="similarity">
    <text evidence="1">Belongs to the helicase family. UvrD subfamily.</text>
</comment>
<keyword evidence="4 12" id="KW-0347">Helicase</keyword>
<keyword evidence="5 12" id="KW-0067">ATP-binding</keyword>
<dbReference type="EMBL" id="CP042582">
    <property type="protein sequence ID" value="QEX24357.1"/>
    <property type="molecule type" value="Genomic_DNA"/>
</dbReference>
<dbReference type="OrthoDB" id="9806690at2"/>
<evidence type="ECO:0000259" key="13">
    <source>
        <dbReference type="PROSITE" id="PS51198"/>
    </source>
</evidence>
<evidence type="ECO:0000256" key="11">
    <source>
        <dbReference type="ARBA" id="ARBA00048988"/>
    </source>
</evidence>
<dbReference type="Gene3D" id="3.40.50.300">
    <property type="entry name" value="P-loop containing nucleotide triphosphate hydrolases"/>
    <property type="match status" value="2"/>
</dbReference>
<evidence type="ECO:0000256" key="9">
    <source>
        <dbReference type="ARBA" id="ARBA00034808"/>
    </source>
</evidence>
<dbReference type="PANTHER" id="PTHR11070:SF2">
    <property type="entry name" value="ATP-DEPENDENT DNA HELICASE SRS2"/>
    <property type="match status" value="1"/>
</dbReference>
<evidence type="ECO:0000256" key="5">
    <source>
        <dbReference type="ARBA" id="ARBA00022840"/>
    </source>
</evidence>
<evidence type="ECO:0000256" key="6">
    <source>
        <dbReference type="ARBA" id="ARBA00023125"/>
    </source>
</evidence>
<dbReference type="GO" id="GO:0000725">
    <property type="term" value="P:recombinational repair"/>
    <property type="evidence" value="ECO:0007669"/>
    <property type="project" value="TreeGrafter"/>
</dbReference>
<dbReference type="RefSeq" id="WP_151119644.1">
    <property type="nucleotide sequence ID" value="NZ_CP042582.1"/>
</dbReference>
<proteinExistence type="inferred from homology"/>
<evidence type="ECO:0000256" key="10">
    <source>
        <dbReference type="ARBA" id="ARBA00034923"/>
    </source>
</evidence>
<evidence type="ECO:0000256" key="3">
    <source>
        <dbReference type="ARBA" id="ARBA00022801"/>
    </source>
</evidence>
<dbReference type="KEGG" id="hadh:FRZ61_42980"/>
<accession>A0A5J6N4K7</accession>
<dbReference type="Gene3D" id="1.10.10.160">
    <property type="match status" value="1"/>
</dbReference>
<evidence type="ECO:0000256" key="2">
    <source>
        <dbReference type="ARBA" id="ARBA00022741"/>
    </source>
</evidence>
<feature type="binding site" evidence="12">
    <location>
        <begin position="21"/>
        <end position="28"/>
    </location>
    <ligand>
        <name>ATP</name>
        <dbReference type="ChEBI" id="CHEBI:30616"/>
    </ligand>
</feature>
<reference evidence="14 15" key="1">
    <citation type="submission" date="2019-08" db="EMBL/GenBank/DDBJ databases">
        <title>Hyperibacter terrae gen. nov., sp. nov. and Hyperibacter viscosus sp. nov., two new members in the family Rhodospirillaceae isolated from the rhizosphere of Hypericum perforatum.</title>
        <authorList>
            <person name="Noviana Z."/>
        </authorList>
    </citation>
    <scope>NUCLEOTIDE SEQUENCE [LARGE SCALE GENOMIC DNA]</scope>
    <source>
        <strain evidence="14 15">R5959</strain>
    </source>
</reference>
<dbReference type="SUPFAM" id="SSF52540">
    <property type="entry name" value="P-loop containing nucleoside triphosphate hydrolases"/>
    <property type="match status" value="1"/>
</dbReference>
<evidence type="ECO:0000256" key="4">
    <source>
        <dbReference type="ARBA" id="ARBA00022806"/>
    </source>
</evidence>
<protein>
    <recommendedName>
        <fullName evidence="9">DNA 3'-5' helicase</fullName>
        <ecNumber evidence="9">5.6.2.4</ecNumber>
    </recommendedName>
    <alternativeName>
        <fullName evidence="10">DNA 3'-5' helicase II</fullName>
    </alternativeName>
</protein>
<keyword evidence="7" id="KW-0413">Isomerase</keyword>
<dbReference type="InterPro" id="IPR000212">
    <property type="entry name" value="DNA_helicase_UvrD/REP"/>
</dbReference>